<comment type="caution">
    <text evidence="2">The sequence shown here is derived from an EMBL/GenBank/DDBJ whole genome shotgun (WGS) entry which is preliminary data.</text>
</comment>
<evidence type="ECO:0000313" key="3">
    <source>
        <dbReference type="Proteomes" id="UP000604825"/>
    </source>
</evidence>
<feature type="compositionally biased region" description="Low complexity" evidence="1">
    <location>
        <begin position="123"/>
        <end position="136"/>
    </location>
</feature>
<proteinExistence type="predicted"/>
<dbReference type="OrthoDB" id="659512at2759"/>
<evidence type="ECO:0000313" key="2">
    <source>
        <dbReference type="EMBL" id="CAD6253164.1"/>
    </source>
</evidence>
<dbReference type="PANTHER" id="PTHR33325">
    <property type="entry name" value="ZINC FINGER, CCHC-TYPE-RELATED"/>
    <property type="match status" value="1"/>
</dbReference>
<feature type="region of interest" description="Disordered" evidence="1">
    <location>
        <begin position="81"/>
        <end position="156"/>
    </location>
</feature>
<dbReference type="PANTHER" id="PTHR33325:SF11">
    <property type="entry name" value="COLD SHOCK DOMAIN-CONTAINING PROTEIN 4-LIKE"/>
    <property type="match status" value="1"/>
</dbReference>
<protein>
    <recommendedName>
        <fullName evidence="4">CCHC-type domain-containing protein</fullName>
    </recommendedName>
</protein>
<evidence type="ECO:0008006" key="4">
    <source>
        <dbReference type="Google" id="ProtNLM"/>
    </source>
</evidence>
<evidence type="ECO:0000256" key="1">
    <source>
        <dbReference type="SAM" id="MobiDB-lite"/>
    </source>
</evidence>
<sequence length="210" mass="23484">MASINKTEFKVLELNGKNYQTWALDYEFHLQAMQLTPMIARPAAVITELEMIEKTLKTFHTTNMAQNGLLMKNFHMCPDGTQAHPEAHASFRNNNGKGSFRNNGQKFHGQHGQKGGKFKNRGQKSNGNGKGQKFSGNGKGKSLKGSKDEASGGKHSNEGCFRCGSHQHWSRTCTIDPHLIELYQEWKKRQNPKVHFVQASVDAMTGLDLP</sequence>
<reference evidence="2" key="1">
    <citation type="submission" date="2020-10" db="EMBL/GenBank/DDBJ databases">
        <authorList>
            <person name="Han B."/>
            <person name="Lu T."/>
            <person name="Zhao Q."/>
            <person name="Huang X."/>
            <person name="Zhao Y."/>
        </authorList>
    </citation>
    <scope>NUCLEOTIDE SEQUENCE</scope>
</reference>
<gene>
    <name evidence="2" type="ORF">NCGR_LOCUS36800</name>
</gene>
<accession>A0A811Q4L5</accession>
<dbReference type="Proteomes" id="UP000604825">
    <property type="component" value="Unassembled WGS sequence"/>
</dbReference>
<feature type="compositionally biased region" description="Polar residues" evidence="1">
    <location>
        <begin position="91"/>
        <end position="101"/>
    </location>
</feature>
<organism evidence="2 3">
    <name type="scientific">Miscanthus lutarioriparius</name>
    <dbReference type="NCBI Taxonomy" id="422564"/>
    <lineage>
        <taxon>Eukaryota</taxon>
        <taxon>Viridiplantae</taxon>
        <taxon>Streptophyta</taxon>
        <taxon>Embryophyta</taxon>
        <taxon>Tracheophyta</taxon>
        <taxon>Spermatophyta</taxon>
        <taxon>Magnoliopsida</taxon>
        <taxon>Liliopsida</taxon>
        <taxon>Poales</taxon>
        <taxon>Poaceae</taxon>
        <taxon>PACMAD clade</taxon>
        <taxon>Panicoideae</taxon>
        <taxon>Andropogonodae</taxon>
        <taxon>Andropogoneae</taxon>
        <taxon>Saccharinae</taxon>
        <taxon>Miscanthus</taxon>
    </lineage>
</organism>
<dbReference type="EMBL" id="CAJGYO010000009">
    <property type="protein sequence ID" value="CAD6253164.1"/>
    <property type="molecule type" value="Genomic_DNA"/>
</dbReference>
<feature type="compositionally biased region" description="Basic residues" evidence="1">
    <location>
        <begin position="108"/>
        <end position="122"/>
    </location>
</feature>
<feature type="compositionally biased region" description="Basic and acidic residues" evidence="1">
    <location>
        <begin position="145"/>
        <end position="156"/>
    </location>
</feature>
<dbReference type="AlphaFoldDB" id="A0A811Q4L5"/>
<keyword evidence="3" id="KW-1185">Reference proteome</keyword>
<name>A0A811Q4L5_9POAL</name>